<dbReference type="InterPro" id="IPR001547">
    <property type="entry name" value="Glyco_hydro_5"/>
</dbReference>
<gene>
    <name evidence="11" type="ORF">O181_027943</name>
</gene>
<dbReference type="AlphaFoldDB" id="A0A9Q3H1C9"/>
<dbReference type="Gene3D" id="3.20.20.80">
    <property type="entry name" value="Glycosidases"/>
    <property type="match status" value="1"/>
</dbReference>
<proteinExistence type="inferred from homology"/>
<sequence>MFGDAQKTSSAHILGWNEKKKDWIYNEAMFQQFDRVMAMASEYGVKLIVPIINQDFGDSSTSFVGNFNDLIRHRYKIRSYRSASAKVDWFTQTEIREDFKKIIFKLLTRKNTINGRIYGEDDTILAWETGNEMNWGRNANTIHDRPAPANWTLDIAQFIKYWAPNTLVMDGSYSGNPQEPAWPAEVLNSSLVDIVSYHLYGDSDLKLYSSLSDQANQYNKALVIGEHGFYSSPDVFQEAYELFDCPGALVWSLRGHSDQGGFITHGEGHNIYSYHVPGWPSQSSEQFDTHEEEVVRLTYEASYDILDESPEKFPVPDRCAPFIISNSSHYGISWLGSAWAQHYEVWAVPQEGGKFQRVASQTYDNINSGELFLEIDTAKRRLNFRKATSVGVKSHAGFVNQKFTGRRGQPLPTIQVGTNGRFFKQKVAPRVRRAKRPMKKVEQQPDEQNSPIPQGPAWYAVRPISATGDAGPFSIPLYVNLRSNASWPQ</sequence>
<evidence type="ECO:0000256" key="1">
    <source>
        <dbReference type="ARBA" id="ARBA00001678"/>
    </source>
</evidence>
<keyword evidence="12" id="KW-1185">Reference proteome</keyword>
<keyword evidence="5" id="KW-0964">Secreted</keyword>
<evidence type="ECO:0000256" key="2">
    <source>
        <dbReference type="ARBA" id="ARBA00004613"/>
    </source>
</evidence>
<evidence type="ECO:0000259" key="10">
    <source>
        <dbReference type="Pfam" id="PF26410"/>
    </source>
</evidence>
<dbReference type="InterPro" id="IPR017853">
    <property type="entry name" value="GH"/>
</dbReference>
<keyword evidence="6" id="KW-0732">Signal</keyword>
<reference evidence="11" key="1">
    <citation type="submission" date="2021-03" db="EMBL/GenBank/DDBJ databases">
        <title>Draft genome sequence of rust myrtle Austropuccinia psidii MF-1, a brazilian biotype.</title>
        <authorList>
            <person name="Quecine M.C."/>
            <person name="Pachon D.M.R."/>
            <person name="Bonatelli M.L."/>
            <person name="Correr F.H."/>
            <person name="Franceschini L.M."/>
            <person name="Leite T.F."/>
            <person name="Margarido G.R.A."/>
            <person name="Almeida C.A."/>
            <person name="Ferrarezi J.A."/>
            <person name="Labate C.A."/>
        </authorList>
    </citation>
    <scope>NUCLEOTIDE SEQUENCE</scope>
    <source>
        <strain evidence="11">MF-1</strain>
    </source>
</reference>
<name>A0A9Q3H1C9_9BASI</name>
<dbReference type="GO" id="GO:0016985">
    <property type="term" value="F:mannan endo-1,4-beta-mannosidase activity"/>
    <property type="evidence" value="ECO:0007669"/>
    <property type="project" value="UniProtKB-EC"/>
</dbReference>
<evidence type="ECO:0000256" key="5">
    <source>
        <dbReference type="ARBA" id="ARBA00022525"/>
    </source>
</evidence>
<comment type="similarity">
    <text evidence="3">Belongs to the glycosyl hydrolase 5 (cellulase A) family.</text>
</comment>
<dbReference type="Proteomes" id="UP000765509">
    <property type="component" value="Unassembled WGS sequence"/>
</dbReference>
<accession>A0A9Q3H1C9</accession>
<dbReference type="OrthoDB" id="2505764at2759"/>
<comment type="subcellular location">
    <subcellularLocation>
        <location evidence="2">Secreted</location>
    </subcellularLocation>
</comment>
<evidence type="ECO:0000256" key="8">
    <source>
        <dbReference type="ARBA" id="ARBA00023295"/>
    </source>
</evidence>
<dbReference type="PANTHER" id="PTHR31451:SF39">
    <property type="entry name" value="MANNAN ENDO-1,4-BETA-MANNOSIDASE 1"/>
    <property type="match status" value="1"/>
</dbReference>
<evidence type="ECO:0000313" key="11">
    <source>
        <dbReference type="EMBL" id="MBW0488228.1"/>
    </source>
</evidence>
<keyword evidence="7" id="KW-0378">Hydrolase</keyword>
<comment type="catalytic activity">
    <reaction evidence="1">
        <text>Random hydrolysis of (1-&gt;4)-beta-D-mannosidic linkages in mannans, galactomannans and glucomannans.</text>
        <dbReference type="EC" id="3.2.1.78"/>
    </reaction>
</comment>
<protein>
    <recommendedName>
        <fullName evidence="4">mannan endo-1,4-beta-mannosidase</fullName>
        <ecNumber evidence="4">3.2.1.78</ecNumber>
    </recommendedName>
</protein>
<dbReference type="Pfam" id="PF26410">
    <property type="entry name" value="GH5_mannosidase"/>
    <property type="match status" value="1"/>
</dbReference>
<evidence type="ECO:0000256" key="3">
    <source>
        <dbReference type="ARBA" id="ARBA00005641"/>
    </source>
</evidence>
<keyword evidence="8" id="KW-0326">Glycosidase</keyword>
<evidence type="ECO:0000313" key="12">
    <source>
        <dbReference type="Proteomes" id="UP000765509"/>
    </source>
</evidence>
<dbReference type="EMBL" id="AVOT02009500">
    <property type="protein sequence ID" value="MBW0488228.1"/>
    <property type="molecule type" value="Genomic_DNA"/>
</dbReference>
<organism evidence="11 12">
    <name type="scientific">Austropuccinia psidii MF-1</name>
    <dbReference type="NCBI Taxonomy" id="1389203"/>
    <lineage>
        <taxon>Eukaryota</taxon>
        <taxon>Fungi</taxon>
        <taxon>Dikarya</taxon>
        <taxon>Basidiomycota</taxon>
        <taxon>Pucciniomycotina</taxon>
        <taxon>Pucciniomycetes</taxon>
        <taxon>Pucciniales</taxon>
        <taxon>Sphaerophragmiaceae</taxon>
        <taxon>Austropuccinia</taxon>
    </lineage>
</organism>
<feature type="domain" description="Glycoside hydrolase family 5" evidence="10">
    <location>
        <begin position="23"/>
        <end position="211"/>
    </location>
</feature>
<dbReference type="SUPFAM" id="SSF51445">
    <property type="entry name" value="(Trans)glycosidases"/>
    <property type="match status" value="1"/>
</dbReference>
<dbReference type="EC" id="3.2.1.78" evidence="4"/>
<dbReference type="PANTHER" id="PTHR31451">
    <property type="match status" value="1"/>
</dbReference>
<comment type="caution">
    <text evidence="11">The sequence shown here is derived from an EMBL/GenBank/DDBJ whole genome shotgun (WGS) entry which is preliminary data.</text>
</comment>
<feature type="region of interest" description="Disordered" evidence="9">
    <location>
        <begin position="433"/>
        <end position="456"/>
    </location>
</feature>
<evidence type="ECO:0000256" key="9">
    <source>
        <dbReference type="SAM" id="MobiDB-lite"/>
    </source>
</evidence>
<evidence type="ECO:0000256" key="7">
    <source>
        <dbReference type="ARBA" id="ARBA00022801"/>
    </source>
</evidence>
<evidence type="ECO:0000256" key="4">
    <source>
        <dbReference type="ARBA" id="ARBA00012706"/>
    </source>
</evidence>
<evidence type="ECO:0000256" key="6">
    <source>
        <dbReference type="ARBA" id="ARBA00022729"/>
    </source>
</evidence>
<dbReference type="InterPro" id="IPR045053">
    <property type="entry name" value="MAN-like"/>
</dbReference>
<dbReference type="GO" id="GO:0005576">
    <property type="term" value="C:extracellular region"/>
    <property type="evidence" value="ECO:0007669"/>
    <property type="project" value="UniProtKB-SubCell"/>
</dbReference>